<keyword evidence="3" id="KW-1185">Reference proteome</keyword>
<evidence type="ECO:0000313" key="3">
    <source>
        <dbReference type="Proteomes" id="UP000076580"/>
    </source>
</evidence>
<evidence type="ECO:0000313" key="2">
    <source>
        <dbReference type="EMBL" id="KYK58553.1"/>
    </source>
</evidence>
<dbReference type="EMBL" id="LAYC01000002">
    <property type="protein sequence ID" value="KYK58553.1"/>
    <property type="molecule type" value="Genomic_DNA"/>
</dbReference>
<dbReference type="Proteomes" id="UP000076580">
    <property type="component" value="Chromosome 02"/>
</dbReference>
<proteinExistence type="predicted"/>
<dbReference type="RefSeq" id="XP_040657905.1">
    <property type="nucleotide sequence ID" value="XM_040802872.1"/>
</dbReference>
<protein>
    <submittedName>
        <fullName evidence="2">Uncharacterized protein</fullName>
    </submittedName>
</protein>
<comment type="caution">
    <text evidence="2">The sequence shown here is derived from an EMBL/GenBank/DDBJ whole genome shotgun (WGS) entry which is preliminary data.</text>
</comment>
<evidence type="ECO:0000256" key="1">
    <source>
        <dbReference type="SAM" id="MobiDB-lite"/>
    </source>
</evidence>
<name>A0A151GN70_DRECN</name>
<reference evidence="2 3" key="1">
    <citation type="journal article" date="2016" name="Sci. Rep.">
        <title>Insights into Adaptations to a Near-Obligate Nematode Endoparasitic Lifestyle from the Finished Genome of Drechmeria coniospora.</title>
        <authorList>
            <person name="Zhang L."/>
            <person name="Zhou Z."/>
            <person name="Guo Q."/>
            <person name="Fokkens L."/>
            <person name="Miskei M."/>
            <person name="Pocsi I."/>
            <person name="Zhang W."/>
            <person name="Chen M."/>
            <person name="Wang L."/>
            <person name="Sun Y."/>
            <person name="Donzelli B.G."/>
            <person name="Gibson D.M."/>
            <person name="Nelson D.R."/>
            <person name="Luo J.G."/>
            <person name="Rep M."/>
            <person name="Liu H."/>
            <person name="Yang S."/>
            <person name="Wang J."/>
            <person name="Krasnoff S.B."/>
            <person name="Xu Y."/>
            <person name="Molnar I."/>
            <person name="Lin M."/>
        </authorList>
    </citation>
    <scope>NUCLEOTIDE SEQUENCE [LARGE SCALE GENOMIC DNA]</scope>
    <source>
        <strain evidence="2 3">ARSEF 6962</strain>
    </source>
</reference>
<gene>
    <name evidence="2" type="ORF">DCS_05570</name>
</gene>
<dbReference type="AlphaFoldDB" id="A0A151GN70"/>
<organism evidence="2 3">
    <name type="scientific">Drechmeria coniospora</name>
    <name type="common">Nematophagous fungus</name>
    <name type="synonym">Meria coniospora</name>
    <dbReference type="NCBI Taxonomy" id="98403"/>
    <lineage>
        <taxon>Eukaryota</taxon>
        <taxon>Fungi</taxon>
        <taxon>Dikarya</taxon>
        <taxon>Ascomycota</taxon>
        <taxon>Pezizomycotina</taxon>
        <taxon>Sordariomycetes</taxon>
        <taxon>Hypocreomycetidae</taxon>
        <taxon>Hypocreales</taxon>
        <taxon>Ophiocordycipitaceae</taxon>
        <taxon>Drechmeria</taxon>
    </lineage>
</organism>
<dbReference type="GeneID" id="63718213"/>
<sequence length="283" mass="31498">MQSKGHQVQDDLASLFSRNLDLNPELRRPAPTELPRQEPTPPLSTPHIVYSVSQHYHHSAHAVKPSVEHVEREVVSVEEQSPRPTSEPHLSQVLASETMLRNFGVDVGILTPAQMHLFCLAGESQRLRLVQLWTICPPNRGGGMPDYAWSSTTLQQEEDLAWERYNNTLMGEHAGNLVRSQVQPVGCTCALVSHCCCNVEPYISCGYEELMRRGMERDAGSRNRDDHGHTGVAVSGINYTPATDPVYLGADYARKQLAMDNMAFQHGTLEHGYGAQEDATMEL</sequence>
<accession>A0A151GN70</accession>
<feature type="region of interest" description="Disordered" evidence="1">
    <location>
        <begin position="1"/>
        <end position="43"/>
    </location>
</feature>
<dbReference type="InParanoid" id="A0A151GN70"/>
<dbReference type="STRING" id="98403.A0A151GN70"/>